<name>A0AAV6HQY5_9ERIC</name>
<proteinExistence type="predicted"/>
<keyword evidence="2" id="KW-1185">Reference proteome</keyword>
<dbReference type="AlphaFoldDB" id="A0AAV6HQY5"/>
<reference evidence="1 2" key="1">
    <citation type="submission" date="2020-08" db="EMBL/GenBank/DDBJ databases">
        <title>Plant Genome Project.</title>
        <authorList>
            <person name="Zhang R.-G."/>
        </authorList>
    </citation>
    <scope>NUCLEOTIDE SEQUENCE [LARGE SCALE GENOMIC DNA]</scope>
    <source>
        <strain evidence="1">WSP0</strain>
        <tissue evidence="1">Leaf</tissue>
    </source>
</reference>
<evidence type="ECO:0000313" key="1">
    <source>
        <dbReference type="EMBL" id="KAG5516258.1"/>
    </source>
</evidence>
<protein>
    <submittedName>
        <fullName evidence="1">Uncharacterized protein</fullName>
    </submittedName>
</protein>
<dbReference type="EMBL" id="JACTNZ010000013">
    <property type="protein sequence ID" value="KAG5516258.1"/>
    <property type="molecule type" value="Genomic_DNA"/>
</dbReference>
<evidence type="ECO:0000313" key="2">
    <source>
        <dbReference type="Proteomes" id="UP000823749"/>
    </source>
</evidence>
<gene>
    <name evidence="1" type="ORF">RHGRI_037078</name>
</gene>
<sequence>MMGGGRGAFSINVSSVFPFTSISGDLLCRPLFSTSSPSRLPLAASIATIE</sequence>
<organism evidence="1 2">
    <name type="scientific">Rhododendron griersonianum</name>
    <dbReference type="NCBI Taxonomy" id="479676"/>
    <lineage>
        <taxon>Eukaryota</taxon>
        <taxon>Viridiplantae</taxon>
        <taxon>Streptophyta</taxon>
        <taxon>Embryophyta</taxon>
        <taxon>Tracheophyta</taxon>
        <taxon>Spermatophyta</taxon>
        <taxon>Magnoliopsida</taxon>
        <taxon>eudicotyledons</taxon>
        <taxon>Gunneridae</taxon>
        <taxon>Pentapetalae</taxon>
        <taxon>asterids</taxon>
        <taxon>Ericales</taxon>
        <taxon>Ericaceae</taxon>
        <taxon>Ericoideae</taxon>
        <taxon>Rhodoreae</taxon>
        <taxon>Rhododendron</taxon>
    </lineage>
</organism>
<dbReference type="Proteomes" id="UP000823749">
    <property type="component" value="Chromosome 13"/>
</dbReference>
<accession>A0AAV6HQY5</accession>
<comment type="caution">
    <text evidence="1">The sequence shown here is derived from an EMBL/GenBank/DDBJ whole genome shotgun (WGS) entry which is preliminary data.</text>
</comment>